<evidence type="ECO:0000256" key="1">
    <source>
        <dbReference type="ARBA" id="ARBA00004141"/>
    </source>
</evidence>
<sequence length="206" mass="22618">MTADVKKHLPPDGGYGWVIVAAIAISNVINVPILQGFALLFRNIFIELEMSTTDISMIINVNSSFGFLLGMMNGPLLKTFGYRKVGMFGTVLMFVGILMTSRATSFAEFIIFYGLMNSAGLIITMSAFGLAMNTYFVKRRSRASGVCMTVTGLGPVFMPLVMSKLIDVYGERGTALIMSGLVLHTFCSAMLMHPIKWHYKKISQGK</sequence>
<proteinExistence type="predicted"/>
<feature type="transmembrane region" description="Helical" evidence="2">
    <location>
        <begin position="143"/>
        <end position="162"/>
    </location>
</feature>
<dbReference type="Gene3D" id="1.20.1250.20">
    <property type="entry name" value="MFS general substrate transporter like domains"/>
    <property type="match status" value="1"/>
</dbReference>
<dbReference type="AlphaFoldDB" id="A0ABD0YI06"/>
<dbReference type="PANTHER" id="PTHR11360">
    <property type="entry name" value="MONOCARBOXYLATE TRANSPORTER"/>
    <property type="match status" value="1"/>
</dbReference>
<dbReference type="InterPro" id="IPR050327">
    <property type="entry name" value="Proton-linked_MCT"/>
</dbReference>
<feature type="transmembrane region" description="Helical" evidence="2">
    <location>
        <begin position="110"/>
        <end position="131"/>
    </location>
</feature>
<accession>A0ABD0YI06</accession>
<dbReference type="SUPFAM" id="SSF103473">
    <property type="entry name" value="MFS general substrate transporter"/>
    <property type="match status" value="1"/>
</dbReference>
<evidence type="ECO:0000259" key="3">
    <source>
        <dbReference type="PROSITE" id="PS50850"/>
    </source>
</evidence>
<dbReference type="InterPro" id="IPR011701">
    <property type="entry name" value="MFS"/>
</dbReference>
<keyword evidence="2" id="KW-0812">Transmembrane</keyword>
<feature type="domain" description="Major facilitator superfamily (MFS) profile" evidence="3">
    <location>
        <begin position="16"/>
        <end position="206"/>
    </location>
</feature>
<keyword evidence="5" id="KW-1185">Reference proteome</keyword>
<keyword evidence="2" id="KW-1133">Transmembrane helix</keyword>
<protein>
    <recommendedName>
        <fullName evidence="3">Major facilitator superfamily (MFS) profile domain-containing protein</fullName>
    </recommendedName>
</protein>
<comment type="subcellular location">
    <subcellularLocation>
        <location evidence="1">Membrane</location>
        <topology evidence="1">Multi-pass membrane protein</topology>
    </subcellularLocation>
</comment>
<feature type="transmembrane region" description="Helical" evidence="2">
    <location>
        <begin position="85"/>
        <end position="104"/>
    </location>
</feature>
<organism evidence="4 5">
    <name type="scientific">Ranatra chinensis</name>
    <dbReference type="NCBI Taxonomy" id="642074"/>
    <lineage>
        <taxon>Eukaryota</taxon>
        <taxon>Metazoa</taxon>
        <taxon>Ecdysozoa</taxon>
        <taxon>Arthropoda</taxon>
        <taxon>Hexapoda</taxon>
        <taxon>Insecta</taxon>
        <taxon>Pterygota</taxon>
        <taxon>Neoptera</taxon>
        <taxon>Paraneoptera</taxon>
        <taxon>Hemiptera</taxon>
        <taxon>Heteroptera</taxon>
        <taxon>Panheteroptera</taxon>
        <taxon>Nepomorpha</taxon>
        <taxon>Nepidae</taxon>
        <taxon>Ranatrinae</taxon>
        <taxon>Ranatra</taxon>
    </lineage>
</organism>
<dbReference type="PANTHER" id="PTHR11360:SF237">
    <property type="entry name" value="MONOCARBOXYLATE TRANSPORTER 12-B-LIKE PROTEIN"/>
    <property type="match status" value="1"/>
</dbReference>
<evidence type="ECO:0000313" key="4">
    <source>
        <dbReference type="EMBL" id="KAL1122712.1"/>
    </source>
</evidence>
<gene>
    <name evidence="4" type="ORF">AAG570_003039</name>
</gene>
<keyword evidence="2" id="KW-0472">Membrane</keyword>
<evidence type="ECO:0000256" key="2">
    <source>
        <dbReference type="SAM" id="Phobius"/>
    </source>
</evidence>
<dbReference type="InterPro" id="IPR020846">
    <property type="entry name" value="MFS_dom"/>
</dbReference>
<evidence type="ECO:0000313" key="5">
    <source>
        <dbReference type="Proteomes" id="UP001558652"/>
    </source>
</evidence>
<dbReference type="Pfam" id="PF07690">
    <property type="entry name" value="MFS_1"/>
    <property type="match status" value="1"/>
</dbReference>
<reference evidence="4 5" key="1">
    <citation type="submission" date="2024-07" db="EMBL/GenBank/DDBJ databases">
        <title>Chromosome-level genome assembly of the water stick insect Ranatra chinensis (Heteroptera: Nepidae).</title>
        <authorList>
            <person name="Liu X."/>
        </authorList>
    </citation>
    <scope>NUCLEOTIDE SEQUENCE [LARGE SCALE GENOMIC DNA]</scope>
    <source>
        <strain evidence="4">Cailab_2021Rc</strain>
        <tissue evidence="4">Muscle</tissue>
    </source>
</reference>
<comment type="caution">
    <text evidence="4">The sequence shown here is derived from an EMBL/GenBank/DDBJ whole genome shotgun (WGS) entry which is preliminary data.</text>
</comment>
<dbReference type="InterPro" id="IPR036259">
    <property type="entry name" value="MFS_trans_sf"/>
</dbReference>
<feature type="transmembrane region" description="Helical" evidence="2">
    <location>
        <begin position="15"/>
        <end position="41"/>
    </location>
</feature>
<dbReference type="Proteomes" id="UP001558652">
    <property type="component" value="Unassembled WGS sequence"/>
</dbReference>
<name>A0ABD0YI06_9HEMI</name>
<dbReference type="EMBL" id="JBFDAA010000013">
    <property type="protein sequence ID" value="KAL1122712.1"/>
    <property type="molecule type" value="Genomic_DNA"/>
</dbReference>
<feature type="transmembrane region" description="Helical" evidence="2">
    <location>
        <begin position="174"/>
        <end position="192"/>
    </location>
</feature>
<dbReference type="GO" id="GO:0016020">
    <property type="term" value="C:membrane"/>
    <property type="evidence" value="ECO:0007669"/>
    <property type="project" value="UniProtKB-SubCell"/>
</dbReference>
<dbReference type="PROSITE" id="PS50850">
    <property type="entry name" value="MFS"/>
    <property type="match status" value="1"/>
</dbReference>